<dbReference type="Pfam" id="PF09346">
    <property type="entry name" value="SMI1_KNR4"/>
    <property type="match status" value="1"/>
</dbReference>
<gene>
    <name evidence="2" type="ORF">GGR34_000554</name>
</gene>
<evidence type="ECO:0000313" key="3">
    <source>
        <dbReference type="Proteomes" id="UP000519439"/>
    </source>
</evidence>
<dbReference type="InterPro" id="IPR037883">
    <property type="entry name" value="Knr4/Smi1-like_sf"/>
</dbReference>
<comment type="caution">
    <text evidence="2">The sequence shown here is derived from an EMBL/GenBank/DDBJ whole genome shotgun (WGS) entry which is preliminary data.</text>
</comment>
<proteinExistence type="predicted"/>
<accession>A0A7W6N6Z7</accession>
<sequence length="189" mass="21876">MSSKRLIAPVTERWNEGERDWSFVKDPSRDIVAWESRTGHALPDSYRRFMLAFNGGRVYPRLFRSAVPLERYPFVEPVTFVDPFYPWADVEEYSRGDVYGRGTPPDMLFIGCDPGGLEILMSLRAADYGQIFCWVHSMNIWGTDGNDRIWNQAPSFEAFLDALHDEPDASDYEGWHIPIYDRLAKPLVF</sequence>
<dbReference type="Proteomes" id="UP000519439">
    <property type="component" value="Unassembled WGS sequence"/>
</dbReference>
<reference evidence="2 3" key="1">
    <citation type="submission" date="2020-08" db="EMBL/GenBank/DDBJ databases">
        <title>Genomic Encyclopedia of Type Strains, Phase IV (KMG-IV): sequencing the most valuable type-strain genomes for metagenomic binning, comparative biology and taxonomic classification.</title>
        <authorList>
            <person name="Goeker M."/>
        </authorList>
    </citation>
    <scope>NUCLEOTIDE SEQUENCE [LARGE SCALE GENOMIC DNA]</scope>
    <source>
        <strain evidence="2 3">DSM 15743</strain>
    </source>
</reference>
<organism evidence="2 3">
    <name type="scientific">Microvirga flocculans</name>
    <dbReference type="NCBI Taxonomy" id="217168"/>
    <lineage>
        <taxon>Bacteria</taxon>
        <taxon>Pseudomonadati</taxon>
        <taxon>Pseudomonadota</taxon>
        <taxon>Alphaproteobacteria</taxon>
        <taxon>Hyphomicrobiales</taxon>
        <taxon>Methylobacteriaceae</taxon>
        <taxon>Microvirga</taxon>
    </lineage>
</organism>
<evidence type="ECO:0000313" key="2">
    <source>
        <dbReference type="EMBL" id="MBB4038925.1"/>
    </source>
</evidence>
<name>A0A7W6N6Z7_9HYPH</name>
<evidence type="ECO:0000259" key="1">
    <source>
        <dbReference type="SMART" id="SM00860"/>
    </source>
</evidence>
<feature type="domain" description="Knr4/Smi1-like" evidence="1">
    <location>
        <begin position="25"/>
        <end position="162"/>
    </location>
</feature>
<protein>
    <recommendedName>
        <fullName evidence="1">Knr4/Smi1-like domain-containing protein</fullName>
    </recommendedName>
</protein>
<dbReference type="RefSeq" id="WP_027314330.1">
    <property type="nucleotide sequence ID" value="NZ_JACIDC010000001.1"/>
</dbReference>
<dbReference type="AlphaFoldDB" id="A0A7W6N6Z7"/>
<dbReference type="Gene3D" id="3.40.1580.10">
    <property type="entry name" value="SMI1/KNR4-like"/>
    <property type="match status" value="1"/>
</dbReference>
<dbReference type="SMART" id="SM00860">
    <property type="entry name" value="SMI1_KNR4"/>
    <property type="match status" value="1"/>
</dbReference>
<keyword evidence="3" id="KW-1185">Reference proteome</keyword>
<dbReference type="InterPro" id="IPR018958">
    <property type="entry name" value="Knr4/Smi1-like_dom"/>
</dbReference>
<dbReference type="SUPFAM" id="SSF160631">
    <property type="entry name" value="SMI1/KNR4-like"/>
    <property type="match status" value="1"/>
</dbReference>
<dbReference type="EMBL" id="JACIDC010000001">
    <property type="protein sequence ID" value="MBB4038925.1"/>
    <property type="molecule type" value="Genomic_DNA"/>
</dbReference>